<dbReference type="GO" id="GO:0015833">
    <property type="term" value="P:peptide transport"/>
    <property type="evidence" value="ECO:0007669"/>
    <property type="project" value="TreeGrafter"/>
</dbReference>
<dbReference type="Gene3D" id="3.40.190.10">
    <property type="entry name" value="Periplasmic binding protein-like II"/>
    <property type="match status" value="1"/>
</dbReference>
<dbReference type="KEGG" id="ngg:RG540_PA06610"/>
<evidence type="ECO:0000259" key="6">
    <source>
        <dbReference type="Pfam" id="PF00496"/>
    </source>
</evidence>
<dbReference type="SUPFAM" id="SSF53850">
    <property type="entry name" value="Periplasmic binding protein-like II"/>
    <property type="match status" value="1"/>
</dbReference>
<dbReference type="GO" id="GO:0043190">
    <property type="term" value="C:ATP-binding cassette (ABC) transporter complex"/>
    <property type="evidence" value="ECO:0007669"/>
    <property type="project" value="InterPro"/>
</dbReference>
<dbReference type="eggNOG" id="COG0747">
    <property type="taxonomic scope" value="Bacteria"/>
</dbReference>
<evidence type="ECO:0000256" key="1">
    <source>
        <dbReference type="ARBA" id="ARBA00004418"/>
    </source>
</evidence>
<dbReference type="PANTHER" id="PTHR30290">
    <property type="entry name" value="PERIPLASMIC BINDING COMPONENT OF ABC TRANSPORTER"/>
    <property type="match status" value="1"/>
</dbReference>
<organism evidence="7 8">
    <name type="scientific">Neorhizobium galegae bv. orientalis str. HAMBI 540</name>
    <dbReference type="NCBI Taxonomy" id="1028800"/>
    <lineage>
        <taxon>Bacteria</taxon>
        <taxon>Pseudomonadati</taxon>
        <taxon>Pseudomonadota</taxon>
        <taxon>Alphaproteobacteria</taxon>
        <taxon>Hyphomicrobiales</taxon>
        <taxon>Rhizobiaceae</taxon>
        <taxon>Rhizobium/Agrobacterium group</taxon>
        <taxon>Neorhizobium</taxon>
    </lineage>
</organism>
<dbReference type="PIRSF" id="PIRSF002741">
    <property type="entry name" value="MppA"/>
    <property type="match status" value="1"/>
</dbReference>
<evidence type="ECO:0000256" key="5">
    <source>
        <dbReference type="SAM" id="SignalP"/>
    </source>
</evidence>
<evidence type="ECO:0000313" key="7">
    <source>
        <dbReference type="EMBL" id="CDN51337.1"/>
    </source>
</evidence>
<dbReference type="EMBL" id="HG938354">
    <property type="protein sequence ID" value="CDN51337.1"/>
    <property type="molecule type" value="Genomic_DNA"/>
</dbReference>
<keyword evidence="7" id="KW-0614">Plasmid</keyword>
<dbReference type="GO" id="GO:1904680">
    <property type="term" value="F:peptide transmembrane transporter activity"/>
    <property type="evidence" value="ECO:0007669"/>
    <property type="project" value="TreeGrafter"/>
</dbReference>
<evidence type="ECO:0000256" key="2">
    <source>
        <dbReference type="ARBA" id="ARBA00005695"/>
    </source>
</evidence>
<dbReference type="Proteomes" id="UP000028181">
    <property type="component" value="Plasmid pHAMBI540a"/>
</dbReference>
<dbReference type="HOGENOM" id="CLU_017028_7_2_5"/>
<dbReference type="PANTHER" id="PTHR30290:SF9">
    <property type="entry name" value="OLIGOPEPTIDE-BINDING PROTEIN APPA"/>
    <property type="match status" value="1"/>
</dbReference>
<feature type="signal peptide" evidence="5">
    <location>
        <begin position="1"/>
        <end position="26"/>
    </location>
</feature>
<comment type="subcellular location">
    <subcellularLocation>
        <location evidence="1">Periplasm</location>
    </subcellularLocation>
</comment>
<keyword evidence="3" id="KW-0813">Transport</keyword>
<dbReference type="PATRIC" id="fig|1028800.3.peg.5282"/>
<feature type="chain" id="PRO_5001653512" evidence="5">
    <location>
        <begin position="27"/>
        <end position="511"/>
    </location>
</feature>
<dbReference type="Gene3D" id="3.10.105.10">
    <property type="entry name" value="Dipeptide-binding Protein, Domain 3"/>
    <property type="match status" value="1"/>
</dbReference>
<comment type="similarity">
    <text evidence="2">Belongs to the bacterial solute-binding protein 5 family.</text>
</comment>
<dbReference type="InterPro" id="IPR039424">
    <property type="entry name" value="SBP_5"/>
</dbReference>
<geneLocation type="plasmid" evidence="8">
    <name>II</name>
</geneLocation>
<feature type="domain" description="Solute-binding protein family 5" evidence="6">
    <location>
        <begin position="71"/>
        <end position="429"/>
    </location>
</feature>
<gene>
    <name evidence="7" type="primary">appA</name>
    <name evidence="7" type="ORF">RG540_PA06610</name>
</gene>
<dbReference type="GeneID" id="24260758"/>
<dbReference type="InterPro" id="IPR030678">
    <property type="entry name" value="Peptide/Ni-bd"/>
</dbReference>
<dbReference type="CDD" id="cd00995">
    <property type="entry name" value="PBP2_NikA_DppA_OppA_like"/>
    <property type="match status" value="1"/>
</dbReference>
<dbReference type="InterPro" id="IPR000914">
    <property type="entry name" value="SBP_5_dom"/>
</dbReference>
<name>A0A068SYP1_NEOGA</name>
<dbReference type="Gene3D" id="3.90.76.10">
    <property type="entry name" value="Dipeptide-binding Protein, Domain 1"/>
    <property type="match status" value="1"/>
</dbReference>
<reference evidence="8" key="1">
    <citation type="journal article" date="2014" name="BMC Genomics">
        <title>Genome sequencing of two Neorhizobium galegae strains reveals a noeT gene responsible for the unusual acetylation of the nodulation factors.</title>
        <authorList>
            <person name="Osterman J."/>
            <person name="Marsh J."/>
            <person name="Laine P.K."/>
            <person name="Zeng Z."/>
            <person name="Alatalo E."/>
            <person name="Sullivan J.T."/>
            <person name="Young J.P."/>
            <person name="Thomas-Oates J."/>
            <person name="Paulin L."/>
            <person name="Lindstrom K."/>
        </authorList>
    </citation>
    <scope>NUCLEOTIDE SEQUENCE [LARGE SCALE GENOMIC DNA]</scope>
    <source>
        <strain evidence="8">HAMBI 540</strain>
    </source>
</reference>
<keyword evidence="4 5" id="KW-0732">Signal</keyword>
<dbReference type="RefSeq" id="WP_041364771.1">
    <property type="nucleotide sequence ID" value="NZ_HG938354.1"/>
</dbReference>
<evidence type="ECO:0000256" key="4">
    <source>
        <dbReference type="ARBA" id="ARBA00022729"/>
    </source>
</evidence>
<protein>
    <submittedName>
        <fullName evidence="7">Oligopeptide-binding protein AppA</fullName>
    </submittedName>
</protein>
<evidence type="ECO:0000313" key="8">
    <source>
        <dbReference type="Proteomes" id="UP000028181"/>
    </source>
</evidence>
<dbReference type="Pfam" id="PF00496">
    <property type="entry name" value="SBP_bac_5"/>
    <property type="match status" value="1"/>
</dbReference>
<keyword evidence="8" id="KW-1185">Reference proteome</keyword>
<proteinExistence type="inferred from homology"/>
<dbReference type="GO" id="GO:0030288">
    <property type="term" value="C:outer membrane-bounded periplasmic space"/>
    <property type="evidence" value="ECO:0007669"/>
    <property type="project" value="UniProtKB-ARBA"/>
</dbReference>
<accession>A0A068SYP1</accession>
<dbReference type="AlphaFoldDB" id="A0A068SYP1"/>
<sequence length="511" mass="55317">MSKALSITAAALLAGLSFTALNSAQAATITIGTDVDAGTLDPRLARDTTAYRVADLIYSGLVHLTPSLESKPDLAESWENPNPTTWVFKLRPNLKFSDGSPLTSADVVFTFSTILNKDFNAPQRALYTPISAVEAIDAQTVKFTLSAPYAPLLSYLDIGIVSKALVEGGTDIALKPVGAGPMKFASWTRGSAIQLEPNPNYWGEKPKADKVNIKIIGDGSARAQAFEAGDLDIIQSPLAPQDIKRLQADKRFGAVVQPGLGVTYINFNTKDPLLSSPKMRQAFSMLIDQKTIVNDIFQGVDAVASSIILPSSWAYSKDIRQPGFDIEGAKKLFKEEGWADTNGDGILDKGGKPLTIVLSTHSEDSNRVQTIEFMQANFQAAGVEAKTQISDWPSFSTNYVQKSQHQIALLGWLNIVDPDRLLFAQLTTGGSTNWGGYSNPAVDDLLKQGRSATSQADRTAAYQKAATLLASELPYYIVSYQGYQLFYSKKLPFEVLATSRGNMRGLIGLKD</sequence>
<dbReference type="OrthoDB" id="9803988at2"/>
<evidence type="ECO:0000256" key="3">
    <source>
        <dbReference type="ARBA" id="ARBA00022448"/>
    </source>
</evidence>